<dbReference type="Pfam" id="PF03323">
    <property type="entry name" value="GerA"/>
    <property type="match status" value="1"/>
</dbReference>
<sequence length="516" mass="56836">MDKKGSQDKKAAGAPPQEGPEASQEEGRAKPLLLNGPALKQFFSACEDVIVDRHYPLESLSEFVTAFCSGMSETKMINDVILPEIHRVFEVTRFESREAIERESTLLWSHIDFDNTSEGRDVLARRIFEGHMLFCVPDLGKAWSLDISNLPTRTPEESTTEVSVRGPKDGFIEPLAVNVALIRARLRTVDLACVFEVVGSRSSNKVALLYMKSIANTQTVSHVLERLRNLRTERVLTSNQLEDLLTPTRFTLFPITDYTGRPDYAAECLLSGRFIIVVDGNPTVIIGPVNLFLLLKSPEDAYFPFLAVNVGRVLRIVGLLMSLFLPGFYLALTAFHMDQLPFPLVATISVGRMGLPMESAVEMFLIMSLMELFREAGVRLPSAIGQTLTVVGGLIIGESAIRAGIVSPLMIVVVATTVVAGATVVNQVMTSSIILIRFVSFLFSATLGVYGFILSLILFVVYLSGLESFGNPYLAPVSPLNIRQAMAALFKLPRSQHKKRPVNLSTQQPDRKGQNT</sequence>
<organism evidence="5 6">
    <name type="scientific">Cohnella fermenti</name>
    <dbReference type="NCBI Taxonomy" id="2565925"/>
    <lineage>
        <taxon>Bacteria</taxon>
        <taxon>Bacillati</taxon>
        <taxon>Bacillota</taxon>
        <taxon>Bacilli</taxon>
        <taxon>Bacillales</taxon>
        <taxon>Paenibacillaceae</taxon>
        <taxon>Cohnella</taxon>
    </lineage>
</organism>
<evidence type="ECO:0000256" key="2">
    <source>
        <dbReference type="ARBA" id="ARBA00023136"/>
    </source>
</evidence>
<reference evidence="5 6" key="1">
    <citation type="submission" date="2019-04" db="EMBL/GenBank/DDBJ databases">
        <title>Cohnella sp. nov. isolated from preserved vegetables.</title>
        <authorList>
            <person name="Lin S.-Y."/>
            <person name="Hung M.-H."/>
            <person name="Young C.-C."/>
        </authorList>
    </citation>
    <scope>NUCLEOTIDE SEQUENCE [LARGE SCALE GENOMIC DNA]</scope>
    <source>
        <strain evidence="5 6">CC-MHH1044</strain>
    </source>
</reference>
<feature type="compositionally biased region" description="Low complexity" evidence="3">
    <location>
        <begin position="12"/>
        <end position="22"/>
    </location>
</feature>
<dbReference type="OrthoDB" id="1726708at2"/>
<keyword evidence="2 4" id="KW-0472">Membrane</keyword>
<proteinExistence type="inferred from homology"/>
<protein>
    <submittedName>
        <fullName evidence="5">Spore germination protein</fullName>
    </submittedName>
</protein>
<feature type="region of interest" description="Disordered" evidence="3">
    <location>
        <begin position="496"/>
        <end position="516"/>
    </location>
</feature>
<feature type="compositionally biased region" description="Basic and acidic residues" evidence="3">
    <location>
        <begin position="1"/>
        <end position="11"/>
    </location>
</feature>
<dbReference type="PANTHER" id="PTHR22550">
    <property type="entry name" value="SPORE GERMINATION PROTEIN"/>
    <property type="match status" value="1"/>
</dbReference>
<dbReference type="PIRSF" id="PIRSF005690">
    <property type="entry name" value="GerBA"/>
    <property type="match status" value="1"/>
</dbReference>
<gene>
    <name evidence="5" type="ORF">E6C55_19115</name>
</gene>
<dbReference type="EMBL" id="SSOB01000025">
    <property type="protein sequence ID" value="THF76441.1"/>
    <property type="molecule type" value="Genomic_DNA"/>
</dbReference>
<evidence type="ECO:0000256" key="1">
    <source>
        <dbReference type="ARBA" id="ARBA00005278"/>
    </source>
</evidence>
<dbReference type="PANTHER" id="PTHR22550:SF5">
    <property type="entry name" value="LEUCINE ZIPPER PROTEIN 4"/>
    <property type="match status" value="1"/>
</dbReference>
<comment type="similarity">
    <text evidence="1">Belongs to the GerABKA family.</text>
</comment>
<feature type="transmembrane region" description="Helical" evidence="4">
    <location>
        <begin position="438"/>
        <end position="461"/>
    </location>
</feature>
<dbReference type="Proteomes" id="UP000310636">
    <property type="component" value="Unassembled WGS sequence"/>
</dbReference>
<feature type="transmembrane region" description="Helical" evidence="4">
    <location>
        <begin position="313"/>
        <end position="332"/>
    </location>
</feature>
<evidence type="ECO:0000256" key="3">
    <source>
        <dbReference type="SAM" id="MobiDB-lite"/>
    </source>
</evidence>
<dbReference type="GO" id="GO:0009847">
    <property type="term" value="P:spore germination"/>
    <property type="evidence" value="ECO:0007669"/>
    <property type="project" value="InterPro"/>
</dbReference>
<name>A0A4S4BNJ1_9BACL</name>
<dbReference type="InterPro" id="IPR050768">
    <property type="entry name" value="UPF0353/GerABKA_families"/>
</dbReference>
<dbReference type="GO" id="GO:0016020">
    <property type="term" value="C:membrane"/>
    <property type="evidence" value="ECO:0007669"/>
    <property type="project" value="InterPro"/>
</dbReference>
<accession>A0A4S4BNJ1</accession>
<keyword evidence="6" id="KW-1185">Reference proteome</keyword>
<evidence type="ECO:0000313" key="5">
    <source>
        <dbReference type="EMBL" id="THF76441.1"/>
    </source>
</evidence>
<dbReference type="AlphaFoldDB" id="A0A4S4BNJ1"/>
<evidence type="ECO:0000256" key="4">
    <source>
        <dbReference type="SAM" id="Phobius"/>
    </source>
</evidence>
<keyword evidence="4" id="KW-1133">Transmembrane helix</keyword>
<dbReference type="InterPro" id="IPR004995">
    <property type="entry name" value="Spore_Ger"/>
</dbReference>
<comment type="caution">
    <text evidence="5">The sequence shown here is derived from an EMBL/GenBank/DDBJ whole genome shotgun (WGS) entry which is preliminary data.</text>
</comment>
<feature type="transmembrane region" description="Helical" evidence="4">
    <location>
        <begin position="403"/>
        <end position="426"/>
    </location>
</feature>
<evidence type="ECO:0000313" key="6">
    <source>
        <dbReference type="Proteomes" id="UP000310636"/>
    </source>
</evidence>
<keyword evidence="4" id="KW-0812">Transmembrane</keyword>
<feature type="region of interest" description="Disordered" evidence="3">
    <location>
        <begin position="1"/>
        <end position="27"/>
    </location>
</feature>